<reference evidence="3 4" key="1">
    <citation type="submission" date="2019-08" db="EMBL/GenBank/DDBJ databases">
        <title>Draft genome sequence of Ulvibacter marinus type strain NBRC 109484.</title>
        <authorList>
            <person name="Kawano K."/>
            <person name="Ushijima N."/>
            <person name="Kihara M."/>
            <person name="Itoh H."/>
        </authorList>
    </citation>
    <scope>NUCLEOTIDE SEQUENCE [LARGE SCALE GENOMIC DNA]</scope>
    <source>
        <strain evidence="3 4">NBRC 109484</strain>
    </source>
</reference>
<name>A0A5J4IX16_9FLAO</name>
<dbReference type="Gene3D" id="3.30.470.20">
    <property type="entry name" value="ATP-grasp fold, B domain"/>
    <property type="match status" value="1"/>
</dbReference>
<gene>
    <name evidence="3" type="ORF">ULMA_16020</name>
</gene>
<dbReference type="Pfam" id="PF08443">
    <property type="entry name" value="RimK"/>
    <property type="match status" value="1"/>
</dbReference>
<protein>
    <submittedName>
        <fullName evidence="3">Uncharacterized protein</fullName>
    </submittedName>
</protein>
<evidence type="ECO:0000313" key="3">
    <source>
        <dbReference type="EMBL" id="GER59494.1"/>
    </source>
</evidence>
<dbReference type="AlphaFoldDB" id="A0A5J4IX16"/>
<evidence type="ECO:0000259" key="1">
    <source>
        <dbReference type="Pfam" id="PF08443"/>
    </source>
</evidence>
<dbReference type="InterPro" id="IPR048936">
    <property type="entry name" value="MvdD-like_ATPgrasp"/>
</dbReference>
<feature type="domain" description="ATP-grasp fold RimK-type" evidence="1">
    <location>
        <begin position="127"/>
        <end position="313"/>
    </location>
</feature>
<proteinExistence type="predicted"/>
<dbReference type="NCBIfam" id="TIGR04192">
    <property type="entry name" value="GRASP_w_spasm"/>
    <property type="match status" value="1"/>
</dbReference>
<dbReference type="InterPro" id="IPR026455">
    <property type="entry name" value="GRASP_w_spasm"/>
</dbReference>
<dbReference type="GO" id="GO:0018169">
    <property type="term" value="F:ribosomal S6-glutamic acid ligase activity"/>
    <property type="evidence" value="ECO:0007669"/>
    <property type="project" value="TreeGrafter"/>
</dbReference>
<organism evidence="3 4">
    <name type="scientific">Patiriisocius marinus</name>
    <dbReference type="NCBI Taxonomy" id="1397112"/>
    <lineage>
        <taxon>Bacteria</taxon>
        <taxon>Pseudomonadati</taxon>
        <taxon>Bacteroidota</taxon>
        <taxon>Flavobacteriia</taxon>
        <taxon>Flavobacteriales</taxon>
        <taxon>Flavobacteriaceae</taxon>
        <taxon>Patiriisocius</taxon>
    </lineage>
</organism>
<dbReference type="InterPro" id="IPR013651">
    <property type="entry name" value="ATP-grasp_RimK-type"/>
</dbReference>
<dbReference type="SUPFAM" id="SSF56059">
    <property type="entry name" value="Glutathione synthetase ATP-binding domain-like"/>
    <property type="match status" value="1"/>
</dbReference>
<comment type="caution">
    <text evidence="3">The sequence shown here is derived from an EMBL/GenBank/DDBJ whole genome shotgun (WGS) entry which is preliminary data.</text>
</comment>
<dbReference type="Pfam" id="PF21068">
    <property type="entry name" value="ATPgraspMvdD"/>
    <property type="match status" value="1"/>
</dbReference>
<sequence length="313" mass="37283">MILIISIQNDFTTTYVMRWLNSMQKKFIRINEDDKLKIESLTEDDFILKTSTKKISFSEIDSVWYRRGDLFFKNDLGFDFSQVTKKYNNIENRSIAEYIFSLLKTKKSINGFEDNLLNKLEVLRYCKFNKINMPSFLITQSKIDLIKFYKNNCKNGVISKSIRYSLREKLNDSTYLSYSYKLNSSEIDELPLTFVPTFFQSYIPKKFEIRAFYLKDNFFSMAIFSQNNPKTKVDFRHYDLNKPNRESPYTLNKNYEKLLKQMLENFKIDCASLDIILTLDNEYYLLDINPIGQFGMTSKPCNYHLEKKIAEYL</sequence>
<evidence type="ECO:0000259" key="2">
    <source>
        <dbReference type="Pfam" id="PF21068"/>
    </source>
</evidence>
<keyword evidence="4" id="KW-1185">Reference proteome</keyword>
<evidence type="ECO:0000313" key="4">
    <source>
        <dbReference type="Proteomes" id="UP000326509"/>
    </source>
</evidence>
<dbReference type="OrthoDB" id="583309at2"/>
<dbReference type="GO" id="GO:0009432">
    <property type="term" value="P:SOS response"/>
    <property type="evidence" value="ECO:0007669"/>
    <property type="project" value="TreeGrafter"/>
</dbReference>
<feature type="domain" description="MvdD-like pre-ATP grasp" evidence="2">
    <location>
        <begin position="1"/>
        <end position="112"/>
    </location>
</feature>
<dbReference type="PANTHER" id="PTHR21621:SF0">
    <property type="entry name" value="BETA-CITRYLGLUTAMATE SYNTHASE B-RELATED"/>
    <property type="match status" value="1"/>
</dbReference>
<dbReference type="GO" id="GO:0005737">
    <property type="term" value="C:cytoplasm"/>
    <property type="evidence" value="ECO:0007669"/>
    <property type="project" value="TreeGrafter"/>
</dbReference>
<dbReference type="PANTHER" id="PTHR21621">
    <property type="entry name" value="RIBOSOMAL PROTEIN S6 MODIFICATION PROTEIN"/>
    <property type="match status" value="1"/>
</dbReference>
<dbReference type="EMBL" id="BKCG01000003">
    <property type="protein sequence ID" value="GER59494.1"/>
    <property type="molecule type" value="Genomic_DNA"/>
</dbReference>
<dbReference type="RefSeq" id="WP_151673839.1">
    <property type="nucleotide sequence ID" value="NZ_BKCG01000003.1"/>
</dbReference>
<dbReference type="Proteomes" id="UP000326509">
    <property type="component" value="Unassembled WGS sequence"/>
</dbReference>
<accession>A0A5J4IX16</accession>